<reference evidence="2" key="1">
    <citation type="submission" date="2020-03" db="EMBL/GenBank/DDBJ databases">
        <title>Draft sequencing of Paenibacilllus sp. S3N08.</title>
        <authorList>
            <person name="Kim D.-U."/>
        </authorList>
    </citation>
    <scope>NUCLEOTIDE SEQUENCE</scope>
    <source>
        <strain evidence="2">S3N08</strain>
    </source>
</reference>
<gene>
    <name evidence="2" type="ORF">G9U52_19190</name>
</gene>
<sequence length="91" mass="11046">MRLWHRLTREQRRDTEQLANEKMQLMQEIKRAHIDWMTAQHRLDLVLEKEEIDYAIFALEATQKRLDILIKQAKRMKLSAVDVCKSRRIQS</sequence>
<dbReference type="Proteomes" id="UP001165962">
    <property type="component" value="Unassembled WGS sequence"/>
</dbReference>
<evidence type="ECO:0000256" key="1">
    <source>
        <dbReference type="SAM" id="Coils"/>
    </source>
</evidence>
<comment type="caution">
    <text evidence="2">The sequence shown here is derived from an EMBL/GenBank/DDBJ whole genome shotgun (WGS) entry which is preliminary data.</text>
</comment>
<keyword evidence="3" id="KW-1185">Reference proteome</keyword>
<protein>
    <submittedName>
        <fullName evidence="2">DUF2508 family protein</fullName>
    </submittedName>
</protein>
<evidence type="ECO:0000313" key="3">
    <source>
        <dbReference type="Proteomes" id="UP001165962"/>
    </source>
</evidence>
<evidence type="ECO:0000313" key="2">
    <source>
        <dbReference type="EMBL" id="NHN31966.1"/>
    </source>
</evidence>
<keyword evidence="1" id="KW-0175">Coiled coil</keyword>
<dbReference type="EMBL" id="JAAOIW010000007">
    <property type="protein sequence ID" value="NHN31966.1"/>
    <property type="molecule type" value="Genomic_DNA"/>
</dbReference>
<name>A0ABX0J9J1_9BACL</name>
<accession>A0ABX0J9J1</accession>
<dbReference type="RefSeq" id="WP_166152269.1">
    <property type="nucleotide sequence ID" value="NZ_JAAOIW010000007.1"/>
</dbReference>
<feature type="coiled-coil region" evidence="1">
    <location>
        <begin position="8"/>
        <end position="35"/>
    </location>
</feature>
<proteinExistence type="predicted"/>
<organism evidence="2 3">
    <name type="scientific">Paenibacillus agricola</name>
    <dbReference type="NCBI Taxonomy" id="2716264"/>
    <lineage>
        <taxon>Bacteria</taxon>
        <taxon>Bacillati</taxon>
        <taxon>Bacillota</taxon>
        <taxon>Bacilli</taxon>
        <taxon>Bacillales</taxon>
        <taxon>Paenibacillaceae</taxon>
        <taxon>Paenibacillus</taxon>
    </lineage>
</organism>